<dbReference type="EMBL" id="JBJQND010000007">
    <property type="protein sequence ID" value="KAL3871470.1"/>
    <property type="molecule type" value="Genomic_DNA"/>
</dbReference>
<proteinExistence type="predicted"/>
<keyword evidence="2" id="KW-1185">Reference proteome</keyword>
<evidence type="ECO:0000313" key="2">
    <source>
        <dbReference type="Proteomes" id="UP001634394"/>
    </source>
</evidence>
<gene>
    <name evidence="1" type="ORF">ACJMK2_039466</name>
</gene>
<protein>
    <submittedName>
        <fullName evidence="1">Uncharacterized protein</fullName>
    </submittedName>
</protein>
<sequence>MYRWNIEKQHVYLVICDGGANMVKAIRDADLPSVSYCVIFVTFFKWYLVPSCHSRITLSNKPSVASEMFLPDEI</sequence>
<dbReference type="AlphaFoldDB" id="A0ABD3WD80"/>
<reference evidence="1 2" key="1">
    <citation type="submission" date="2024-11" db="EMBL/GenBank/DDBJ databases">
        <title>Chromosome-level genome assembly of the freshwater bivalve Anodonta woodiana.</title>
        <authorList>
            <person name="Chen X."/>
        </authorList>
    </citation>
    <scope>NUCLEOTIDE SEQUENCE [LARGE SCALE GENOMIC DNA]</scope>
    <source>
        <strain evidence="1">MN2024</strain>
        <tissue evidence="1">Gills</tissue>
    </source>
</reference>
<accession>A0ABD3WD80</accession>
<dbReference type="Proteomes" id="UP001634394">
    <property type="component" value="Unassembled WGS sequence"/>
</dbReference>
<comment type="caution">
    <text evidence="1">The sequence shown here is derived from an EMBL/GenBank/DDBJ whole genome shotgun (WGS) entry which is preliminary data.</text>
</comment>
<name>A0ABD3WD80_SINWO</name>
<evidence type="ECO:0000313" key="1">
    <source>
        <dbReference type="EMBL" id="KAL3871470.1"/>
    </source>
</evidence>
<organism evidence="1 2">
    <name type="scientific">Sinanodonta woodiana</name>
    <name type="common">Chinese pond mussel</name>
    <name type="synonym">Anodonta woodiana</name>
    <dbReference type="NCBI Taxonomy" id="1069815"/>
    <lineage>
        <taxon>Eukaryota</taxon>
        <taxon>Metazoa</taxon>
        <taxon>Spiralia</taxon>
        <taxon>Lophotrochozoa</taxon>
        <taxon>Mollusca</taxon>
        <taxon>Bivalvia</taxon>
        <taxon>Autobranchia</taxon>
        <taxon>Heteroconchia</taxon>
        <taxon>Palaeoheterodonta</taxon>
        <taxon>Unionida</taxon>
        <taxon>Unionoidea</taxon>
        <taxon>Unionidae</taxon>
        <taxon>Unioninae</taxon>
        <taxon>Sinanodonta</taxon>
    </lineage>
</organism>